<comment type="caution">
    <text evidence="2">The sequence shown here is derived from an EMBL/GenBank/DDBJ whole genome shotgun (WGS) entry which is preliminary data.</text>
</comment>
<feature type="transmembrane region" description="Helical" evidence="1">
    <location>
        <begin position="81"/>
        <end position="101"/>
    </location>
</feature>
<protein>
    <submittedName>
        <fullName evidence="2">Uncharacterized protein</fullName>
    </submittedName>
</protein>
<keyword evidence="1" id="KW-1133">Transmembrane helix</keyword>
<dbReference type="OrthoDB" id="1525120at2"/>
<gene>
    <name evidence="2" type="ORF">CK503_00060</name>
</gene>
<reference evidence="2 3" key="1">
    <citation type="submission" date="2017-08" db="EMBL/GenBank/DDBJ databases">
        <title>Aliifodinibius alkalisoli sp. nov., isolated from saline alkaline soil.</title>
        <authorList>
            <person name="Liu D."/>
            <person name="Zhang G."/>
        </authorList>
    </citation>
    <scope>NUCLEOTIDE SEQUENCE [LARGE SCALE GENOMIC DNA]</scope>
    <source>
        <strain evidence="2 3">WN023</strain>
    </source>
</reference>
<dbReference type="EMBL" id="NSKE01000001">
    <property type="protein sequence ID" value="PAU95495.1"/>
    <property type="molecule type" value="Genomic_DNA"/>
</dbReference>
<feature type="transmembrane region" description="Helical" evidence="1">
    <location>
        <begin position="55"/>
        <end position="75"/>
    </location>
</feature>
<proteinExistence type="predicted"/>
<keyword evidence="1" id="KW-0812">Transmembrane</keyword>
<keyword evidence="1" id="KW-0472">Membrane</keyword>
<dbReference type="AlphaFoldDB" id="A0A2A2GF43"/>
<sequence length="130" mass="15415">MARQKIIEEFFKEELQTSGGYSIYTNLFLYKDKQLLKENRLKEFAERQIDKAKNIFWAVSFSVFIATFYSFWHLIQFGQGWHWSDLTIGLVLWAGLIYILIKACKEYYTITSSMTLFIKLLDEEQADGIE</sequence>
<accession>A0A2A2GF43</accession>
<dbReference type="Proteomes" id="UP000218831">
    <property type="component" value="Unassembled WGS sequence"/>
</dbReference>
<evidence type="ECO:0000313" key="3">
    <source>
        <dbReference type="Proteomes" id="UP000218831"/>
    </source>
</evidence>
<name>A0A2A2GF43_9BACT</name>
<dbReference type="RefSeq" id="WP_095604740.1">
    <property type="nucleotide sequence ID" value="NZ_NSKE01000001.1"/>
</dbReference>
<evidence type="ECO:0000256" key="1">
    <source>
        <dbReference type="SAM" id="Phobius"/>
    </source>
</evidence>
<evidence type="ECO:0000313" key="2">
    <source>
        <dbReference type="EMBL" id="PAU95495.1"/>
    </source>
</evidence>
<organism evidence="2 3">
    <name type="scientific">Fodinibius salipaludis</name>
    <dbReference type="NCBI Taxonomy" id="2032627"/>
    <lineage>
        <taxon>Bacteria</taxon>
        <taxon>Pseudomonadati</taxon>
        <taxon>Balneolota</taxon>
        <taxon>Balneolia</taxon>
        <taxon>Balneolales</taxon>
        <taxon>Balneolaceae</taxon>
        <taxon>Fodinibius</taxon>
    </lineage>
</organism>
<keyword evidence="3" id="KW-1185">Reference proteome</keyword>